<gene>
    <name evidence="1" type="ORF">ACFQ07_04435</name>
</gene>
<dbReference type="SUPFAM" id="SSF51905">
    <property type="entry name" value="FAD/NAD(P)-binding domain"/>
    <property type="match status" value="1"/>
</dbReference>
<feature type="non-terminal residue" evidence="1">
    <location>
        <position position="1"/>
    </location>
</feature>
<keyword evidence="2" id="KW-1185">Reference proteome</keyword>
<feature type="non-terminal residue" evidence="1">
    <location>
        <position position="171"/>
    </location>
</feature>
<accession>A0ABW3CAD5</accession>
<proteinExistence type="predicted"/>
<comment type="caution">
    <text evidence="1">The sequence shown here is derived from an EMBL/GenBank/DDBJ whole genome shotgun (WGS) entry which is preliminary data.</text>
</comment>
<evidence type="ECO:0000313" key="2">
    <source>
        <dbReference type="Proteomes" id="UP001597083"/>
    </source>
</evidence>
<dbReference type="InterPro" id="IPR036188">
    <property type="entry name" value="FAD/NAD-bd_sf"/>
</dbReference>
<reference evidence="2" key="1">
    <citation type="journal article" date="2019" name="Int. J. Syst. Evol. Microbiol.">
        <title>The Global Catalogue of Microorganisms (GCM) 10K type strain sequencing project: providing services to taxonomists for standard genome sequencing and annotation.</title>
        <authorList>
            <consortium name="The Broad Institute Genomics Platform"/>
            <consortium name="The Broad Institute Genome Sequencing Center for Infectious Disease"/>
            <person name="Wu L."/>
            <person name="Ma J."/>
        </authorList>
    </citation>
    <scope>NUCLEOTIDE SEQUENCE [LARGE SCALE GENOMIC DNA]</scope>
    <source>
        <strain evidence="2">JCM 31696</strain>
    </source>
</reference>
<name>A0ABW3CAD5_9ACTN</name>
<protein>
    <submittedName>
        <fullName evidence="1">GMC family oxidoreductase</fullName>
    </submittedName>
</protein>
<organism evidence="1 2">
    <name type="scientific">Actinomadura adrarensis</name>
    <dbReference type="NCBI Taxonomy" id="1819600"/>
    <lineage>
        <taxon>Bacteria</taxon>
        <taxon>Bacillati</taxon>
        <taxon>Actinomycetota</taxon>
        <taxon>Actinomycetes</taxon>
        <taxon>Streptosporangiales</taxon>
        <taxon>Thermomonosporaceae</taxon>
        <taxon>Actinomadura</taxon>
    </lineage>
</organism>
<dbReference type="Proteomes" id="UP001597083">
    <property type="component" value="Unassembled WGS sequence"/>
</dbReference>
<sequence length="171" mass="18304">REDARVVVLAGGATENPRLWLNSDLPNPNGWVGRGYTDHFLDGVTGLFDEDTGSSKGPSSNMRCEFPGHGAIEQIGLPPANQAFIFTMSGSGIRGHYANGRGMTGPWEGRTGRVMGPELKDAMLNGINRLVNLLLLTADDVEPDNRVVLSGLPVADEHGAVPKVELDGRTR</sequence>
<evidence type="ECO:0000313" key="1">
    <source>
        <dbReference type="EMBL" id="MFD0851451.1"/>
    </source>
</evidence>
<dbReference type="EMBL" id="JBHTIR010000482">
    <property type="protein sequence ID" value="MFD0851451.1"/>
    <property type="molecule type" value="Genomic_DNA"/>
</dbReference>